<dbReference type="InterPro" id="IPR018247">
    <property type="entry name" value="EF_Hand_1_Ca_BS"/>
</dbReference>
<proteinExistence type="predicted"/>
<dbReference type="PROSITE" id="PS00018">
    <property type="entry name" value="EF_HAND_1"/>
    <property type="match status" value="1"/>
</dbReference>
<protein>
    <submittedName>
        <fullName evidence="2">Uncharacterized protein</fullName>
    </submittedName>
</protein>
<dbReference type="AlphaFoldDB" id="A0A7S3V2H6"/>
<dbReference type="InterPro" id="IPR011992">
    <property type="entry name" value="EF-hand-dom_pair"/>
</dbReference>
<reference evidence="2" key="1">
    <citation type="submission" date="2021-01" db="EMBL/GenBank/DDBJ databases">
        <authorList>
            <person name="Corre E."/>
            <person name="Pelletier E."/>
            <person name="Niang G."/>
            <person name="Scheremetjew M."/>
            <person name="Finn R."/>
            <person name="Kale V."/>
            <person name="Holt S."/>
            <person name="Cochrane G."/>
            <person name="Meng A."/>
            <person name="Brown T."/>
            <person name="Cohen L."/>
        </authorList>
    </citation>
    <scope>NUCLEOTIDE SEQUENCE</scope>
    <source>
        <strain evidence="2">GSBS06</strain>
    </source>
</reference>
<organism evidence="2">
    <name type="scientific">Aplanochytrium stocchinoi</name>
    <dbReference type="NCBI Taxonomy" id="215587"/>
    <lineage>
        <taxon>Eukaryota</taxon>
        <taxon>Sar</taxon>
        <taxon>Stramenopiles</taxon>
        <taxon>Bigyra</taxon>
        <taxon>Labyrinthulomycetes</taxon>
        <taxon>Thraustochytrida</taxon>
        <taxon>Thraustochytriidae</taxon>
        <taxon>Aplanochytrium</taxon>
    </lineage>
</organism>
<dbReference type="SUPFAM" id="SSF47473">
    <property type="entry name" value="EF-hand"/>
    <property type="match status" value="1"/>
</dbReference>
<name>A0A7S3V2H6_9STRA</name>
<keyword evidence="1" id="KW-0106">Calcium</keyword>
<accession>A0A7S3V2H6</accession>
<evidence type="ECO:0000256" key="1">
    <source>
        <dbReference type="ARBA" id="ARBA00022837"/>
    </source>
</evidence>
<evidence type="ECO:0000313" key="2">
    <source>
        <dbReference type="EMBL" id="CAE0447664.1"/>
    </source>
</evidence>
<gene>
    <name evidence="2" type="ORF">ASTO00021_LOCUS17629</name>
</gene>
<dbReference type="EMBL" id="HBIN01022922">
    <property type="protein sequence ID" value="CAE0447664.1"/>
    <property type="molecule type" value="Transcribed_RNA"/>
</dbReference>
<sequence length="249" mass="27750">MSDWKVQFSALCEKAIPEQRDVFLNRFALQIEKSGEDTAKAVVKLALSAADMFTEKAKSSDGRRLQYGGVEFGDVYSEFCGDNMTFIERKKVFAPFDLDNNGYIDLIEFLLYFYREPLLKGYKARNAVDAVESEAEALMQELVMPALYIDSKLDANLLGLKQLEEAYVASVESAKKEAQEGGGVKKVQLGGNLQKLENKFKEDQKGFMSPDAIAKKKAKVVKQSEEAVAAMKAELEKEDADARGPSKKK</sequence>